<reference evidence="1 2" key="1">
    <citation type="journal article" date="2013" name="Genome Biol.">
        <title>The genome sequence of the most widely cultivated cacao type and its use to identify candidate genes regulating pod color.</title>
        <authorList>
            <person name="Motamayor J.C."/>
            <person name="Mockaitis K."/>
            <person name="Schmutz J."/>
            <person name="Haiminen N."/>
            <person name="Iii D.L."/>
            <person name="Cornejo O."/>
            <person name="Findley S.D."/>
            <person name="Zheng P."/>
            <person name="Utro F."/>
            <person name="Royaert S."/>
            <person name="Saski C."/>
            <person name="Jenkins J."/>
            <person name="Podicheti R."/>
            <person name="Zhao M."/>
            <person name="Scheffler B.E."/>
            <person name="Stack J.C."/>
            <person name="Feltus F.A."/>
            <person name="Mustiga G.M."/>
            <person name="Amores F."/>
            <person name="Phillips W."/>
            <person name="Marelli J.P."/>
            <person name="May G.D."/>
            <person name="Shapiro H."/>
            <person name="Ma J."/>
            <person name="Bustamante C.D."/>
            <person name="Schnell R.J."/>
            <person name="Main D."/>
            <person name="Gilbert D."/>
            <person name="Parida L."/>
            <person name="Kuhn D.N."/>
        </authorList>
    </citation>
    <scope>NUCLEOTIDE SEQUENCE [LARGE SCALE GENOMIC DNA]</scope>
    <source>
        <strain evidence="2">cv. Matina 1-6</strain>
    </source>
</reference>
<keyword evidence="2" id="KW-1185">Reference proteome</keyword>
<evidence type="ECO:0000313" key="1">
    <source>
        <dbReference type="EMBL" id="EOY19261.1"/>
    </source>
</evidence>
<organism evidence="1 2">
    <name type="scientific">Theobroma cacao</name>
    <name type="common">Cacao</name>
    <name type="synonym">Cocoa</name>
    <dbReference type="NCBI Taxonomy" id="3641"/>
    <lineage>
        <taxon>Eukaryota</taxon>
        <taxon>Viridiplantae</taxon>
        <taxon>Streptophyta</taxon>
        <taxon>Embryophyta</taxon>
        <taxon>Tracheophyta</taxon>
        <taxon>Spermatophyta</taxon>
        <taxon>Magnoliopsida</taxon>
        <taxon>eudicotyledons</taxon>
        <taxon>Gunneridae</taxon>
        <taxon>Pentapetalae</taxon>
        <taxon>rosids</taxon>
        <taxon>malvids</taxon>
        <taxon>Malvales</taxon>
        <taxon>Malvaceae</taxon>
        <taxon>Byttnerioideae</taxon>
        <taxon>Theobroma</taxon>
    </lineage>
</organism>
<dbReference type="EMBL" id="CM001888">
    <property type="protein sequence ID" value="EOY19261.1"/>
    <property type="molecule type" value="Genomic_DNA"/>
</dbReference>
<accession>A0A061FQC8</accession>
<proteinExistence type="predicted"/>
<dbReference type="HOGENOM" id="CLU_1799951_0_0_1"/>
<gene>
    <name evidence="1" type="ORF">TCM_044269</name>
</gene>
<evidence type="ECO:0000313" key="2">
    <source>
        <dbReference type="Proteomes" id="UP000026915"/>
    </source>
</evidence>
<dbReference type="InParanoid" id="A0A061FQC8"/>
<name>A0A061FQC8_THECC</name>
<dbReference type="Gramene" id="EOY19261">
    <property type="protein sequence ID" value="EOY19261"/>
    <property type="gene ID" value="TCM_044269"/>
</dbReference>
<sequence>MLDHYKINLGSVYMHDMICNLSDYRLNAVELYKGLVVTTPLREGFIAEYEYRAGVVQLSPNYASVDYHYKKVKFEYLEEKPFYIKGDRSIVSNSIVLAMTTSRMIKSTHFLLVKTTYGAAQYARLYIDEIVHGVLVTVVSDRGT</sequence>
<dbReference type="Proteomes" id="UP000026915">
    <property type="component" value="Chromosome 10"/>
</dbReference>
<protein>
    <submittedName>
        <fullName evidence="1">Uncharacterized protein</fullName>
    </submittedName>
</protein>
<dbReference type="AlphaFoldDB" id="A0A061FQC8"/>